<dbReference type="GO" id="GO:0003723">
    <property type="term" value="F:RNA binding"/>
    <property type="evidence" value="ECO:0007669"/>
    <property type="project" value="TreeGrafter"/>
</dbReference>
<keyword evidence="5" id="KW-0653">Protein transport</keyword>
<protein>
    <submittedName>
        <fullName evidence="12">SEC63 homolog, protein translocation regulator</fullName>
    </submittedName>
</protein>
<dbReference type="Proteomes" id="UP000694388">
    <property type="component" value="Unplaced"/>
</dbReference>
<dbReference type="InterPro" id="IPR014756">
    <property type="entry name" value="Ig_E-set"/>
</dbReference>
<keyword evidence="8" id="KW-0143">Chaperone</keyword>
<dbReference type="PROSITE" id="PS50076">
    <property type="entry name" value="DNAJ_2"/>
    <property type="match status" value="1"/>
</dbReference>
<dbReference type="GO" id="GO:0031207">
    <property type="term" value="C:Sec62/Sec63 complex"/>
    <property type="evidence" value="ECO:0007669"/>
    <property type="project" value="TreeGrafter"/>
</dbReference>
<evidence type="ECO:0000256" key="4">
    <source>
        <dbReference type="ARBA" id="ARBA00022824"/>
    </source>
</evidence>
<dbReference type="GeneTree" id="ENSGT00390000001965"/>
<feature type="compositionally biased region" description="Basic residues" evidence="9">
    <location>
        <begin position="506"/>
        <end position="534"/>
    </location>
</feature>
<comment type="subcellular location">
    <subcellularLocation>
        <location evidence="1">Endoplasmic reticulum membrane</location>
        <topology evidence="1">Multi-pass membrane protein</topology>
    </subcellularLocation>
</comment>
<dbReference type="InterPro" id="IPR035892">
    <property type="entry name" value="C2_domain_sf"/>
</dbReference>
<dbReference type="Ensembl" id="ENSEBUT00000006790.1">
    <property type="protein sequence ID" value="ENSEBUP00000006335.1"/>
    <property type="gene ID" value="ENSEBUG00000004195.1"/>
</dbReference>
<feature type="domain" description="J" evidence="11">
    <location>
        <begin position="103"/>
        <end position="164"/>
    </location>
</feature>
<keyword evidence="3 10" id="KW-0812">Transmembrane</keyword>
<evidence type="ECO:0000256" key="2">
    <source>
        <dbReference type="ARBA" id="ARBA00022448"/>
    </source>
</evidence>
<dbReference type="Pfam" id="PF02889">
    <property type="entry name" value="Sec63"/>
    <property type="match status" value="1"/>
</dbReference>
<dbReference type="GO" id="GO:0008320">
    <property type="term" value="F:protein transmembrane transporter activity"/>
    <property type="evidence" value="ECO:0007669"/>
    <property type="project" value="TreeGrafter"/>
</dbReference>
<feature type="compositionally biased region" description="Acidic residues" evidence="9">
    <location>
        <begin position="709"/>
        <end position="723"/>
    </location>
</feature>
<dbReference type="Gene3D" id="2.60.40.150">
    <property type="entry name" value="C2 domain"/>
    <property type="match status" value="1"/>
</dbReference>
<keyword evidence="13" id="KW-1185">Reference proteome</keyword>
<evidence type="ECO:0000256" key="7">
    <source>
        <dbReference type="ARBA" id="ARBA00023136"/>
    </source>
</evidence>
<dbReference type="SUPFAM" id="SSF81296">
    <property type="entry name" value="E set domains"/>
    <property type="match status" value="1"/>
</dbReference>
<dbReference type="AlphaFoldDB" id="A0A8C4NGJ3"/>
<evidence type="ECO:0000256" key="5">
    <source>
        <dbReference type="ARBA" id="ARBA00022927"/>
    </source>
</evidence>
<dbReference type="InterPro" id="IPR001623">
    <property type="entry name" value="DnaJ_domain"/>
</dbReference>
<keyword evidence="4" id="KW-0256">Endoplasmic reticulum</keyword>
<evidence type="ECO:0000259" key="11">
    <source>
        <dbReference type="PROSITE" id="PS50076"/>
    </source>
</evidence>
<dbReference type="PANTHER" id="PTHR24075">
    <property type="entry name" value="SEC63 DOMAIN-CONTAINING"/>
    <property type="match status" value="1"/>
</dbReference>
<feature type="region of interest" description="Disordered" evidence="9">
    <location>
        <begin position="699"/>
        <end position="723"/>
    </location>
</feature>
<dbReference type="Gene3D" id="1.10.287.110">
    <property type="entry name" value="DnaJ domain"/>
    <property type="match status" value="1"/>
</dbReference>
<dbReference type="CDD" id="cd06257">
    <property type="entry name" value="DnaJ"/>
    <property type="match status" value="1"/>
</dbReference>
<dbReference type="SMART" id="SM00271">
    <property type="entry name" value="DnaJ"/>
    <property type="match status" value="1"/>
</dbReference>
<evidence type="ECO:0000256" key="1">
    <source>
        <dbReference type="ARBA" id="ARBA00004477"/>
    </source>
</evidence>
<dbReference type="InterPro" id="IPR004179">
    <property type="entry name" value="Sec63-dom"/>
</dbReference>
<keyword evidence="7 10" id="KW-0472">Membrane</keyword>
<dbReference type="SMART" id="SM00973">
    <property type="entry name" value="Sec63"/>
    <property type="match status" value="1"/>
</dbReference>
<evidence type="ECO:0000256" key="3">
    <source>
        <dbReference type="ARBA" id="ARBA00022692"/>
    </source>
</evidence>
<evidence type="ECO:0000256" key="10">
    <source>
        <dbReference type="SAM" id="Phobius"/>
    </source>
</evidence>
<dbReference type="OMA" id="RAILHAH"/>
<evidence type="ECO:0000256" key="8">
    <source>
        <dbReference type="ARBA" id="ARBA00023186"/>
    </source>
</evidence>
<keyword evidence="6 10" id="KW-1133">Transmembrane helix</keyword>
<dbReference type="PANTHER" id="PTHR24075:SF0">
    <property type="entry name" value="TRANSLOCATION PROTEIN SEC63 HOMOLOG"/>
    <property type="match status" value="1"/>
</dbReference>
<dbReference type="Gene3D" id="1.10.3380.10">
    <property type="entry name" value="Sec63 N-terminal domain-like domain"/>
    <property type="match status" value="1"/>
</dbReference>
<dbReference type="GO" id="GO:0006620">
    <property type="term" value="P:post-translational protein targeting to endoplasmic reticulum membrane"/>
    <property type="evidence" value="ECO:0007669"/>
    <property type="project" value="TreeGrafter"/>
</dbReference>
<evidence type="ECO:0000256" key="6">
    <source>
        <dbReference type="ARBA" id="ARBA00022989"/>
    </source>
</evidence>
<proteinExistence type="predicted"/>
<dbReference type="GO" id="GO:0006614">
    <property type="term" value="P:SRP-dependent cotranslational protein targeting to membrane"/>
    <property type="evidence" value="ECO:0007669"/>
    <property type="project" value="TreeGrafter"/>
</dbReference>
<feature type="compositionally biased region" description="Basic and acidic residues" evidence="9">
    <location>
        <begin position="488"/>
        <end position="503"/>
    </location>
</feature>
<sequence length="723" mass="80996">MGAQQFEYDAGAGTSIYFALSVAILSLLPFTYLLWPSHERRERERLASLRSVHHHTLWFQLKSEQQGGKWKSQLRKFVVLVAWIGVALLLTRATGLQSEPEYDPYTVLGLEQNASVVEVKKRYRQLSLVLHPDRGGDSVKFMAATRAYKALTDEEARRNLELHGNPDGPQAMSFGIALPAWIVDQQNSMLVLGVYALAFMVILPTAVGTWWYRSMRYTGDQILLSTTQLFVFHLNRHRMLSPKRVLCLLAAASEFCPYYNKAAPTRPQDDMEIPQLIKALGGVGEGGRDPPLCYPYSIKARALLLAHLARLPLNPTTLEQDRRFVLALSPALLQEMVSLAWQLNQAAKYRGASSDTVPLQTIESIMRVSQMIVQSQWDNSSPLLQLPFLSQDLARHLSVRKGMRGLRELASISSANRQALLSDHCDIDKLTTISRVLKTMPSVALHGELKVLDDEDTDKVTAGALVTLSVTITRYSLLEMQFHNKGEDYSRVEEREEKEDLGKKSGGAKRWQKQKGGKKAGRGKGMKWRMKGRGRGRIGEKDIISVAPEKGDVGGAAILAVEPESSSEGEGQSSEDDDEGVNRDGSDKDDAEWAELQQSMPQRGRGLLASRPQTTHPVFTLFFPQEKQERWWLYLVDRKRQTLVTPPQPVTSLIDSETVELKFAAPERPGSYGYLLVLRSDSYLGLDTMQNIRVQVHEAGEERHPQLESESETDSEIGDSDTD</sequence>
<dbReference type="InterPro" id="IPR036869">
    <property type="entry name" value="J_dom_sf"/>
</dbReference>
<dbReference type="SUPFAM" id="SSF158702">
    <property type="entry name" value="Sec63 N-terminal domain-like"/>
    <property type="match status" value="1"/>
</dbReference>
<evidence type="ECO:0000313" key="13">
    <source>
        <dbReference type="Proteomes" id="UP000694388"/>
    </source>
</evidence>
<organism evidence="12 13">
    <name type="scientific">Eptatretus burgeri</name>
    <name type="common">Inshore hagfish</name>
    <dbReference type="NCBI Taxonomy" id="7764"/>
    <lineage>
        <taxon>Eukaryota</taxon>
        <taxon>Metazoa</taxon>
        <taxon>Chordata</taxon>
        <taxon>Craniata</taxon>
        <taxon>Vertebrata</taxon>
        <taxon>Cyclostomata</taxon>
        <taxon>Myxini</taxon>
        <taxon>Myxiniformes</taxon>
        <taxon>Myxinidae</taxon>
        <taxon>Eptatretinae</taxon>
        <taxon>Eptatretus</taxon>
    </lineage>
</organism>
<dbReference type="PRINTS" id="PR00625">
    <property type="entry name" value="JDOMAIN"/>
</dbReference>
<feature type="transmembrane region" description="Helical" evidence="10">
    <location>
        <begin position="189"/>
        <end position="212"/>
    </location>
</feature>
<name>A0A8C4NGJ3_EPTBU</name>
<feature type="region of interest" description="Disordered" evidence="9">
    <location>
        <begin position="488"/>
        <end position="534"/>
    </location>
</feature>
<accession>A0A8C4NGJ3</accession>
<dbReference type="Pfam" id="PF00226">
    <property type="entry name" value="DnaJ"/>
    <property type="match status" value="1"/>
</dbReference>
<keyword evidence="2" id="KW-0813">Transport</keyword>
<feature type="region of interest" description="Disordered" evidence="9">
    <location>
        <begin position="561"/>
        <end position="588"/>
    </location>
</feature>
<reference evidence="12" key="2">
    <citation type="submission" date="2025-09" db="UniProtKB">
        <authorList>
            <consortium name="Ensembl"/>
        </authorList>
    </citation>
    <scope>IDENTIFICATION</scope>
</reference>
<feature type="transmembrane region" description="Helical" evidence="10">
    <location>
        <begin position="16"/>
        <end position="35"/>
    </location>
</feature>
<reference evidence="12" key="1">
    <citation type="submission" date="2025-08" db="UniProtKB">
        <authorList>
            <consortium name="Ensembl"/>
        </authorList>
    </citation>
    <scope>IDENTIFICATION</scope>
</reference>
<dbReference type="SUPFAM" id="SSF46565">
    <property type="entry name" value="Chaperone J-domain"/>
    <property type="match status" value="1"/>
</dbReference>
<evidence type="ECO:0000313" key="12">
    <source>
        <dbReference type="Ensembl" id="ENSEBUP00000006335.1"/>
    </source>
</evidence>
<evidence type="ECO:0000256" key="9">
    <source>
        <dbReference type="SAM" id="MobiDB-lite"/>
    </source>
</evidence>